<keyword evidence="4" id="KW-1185">Reference proteome</keyword>
<dbReference type="Gene3D" id="3.40.50.300">
    <property type="entry name" value="P-loop containing nucleotide triphosphate hydrolases"/>
    <property type="match status" value="1"/>
</dbReference>
<accession>A0A0B1TGS3</accession>
<dbReference type="SUPFAM" id="SSF52540">
    <property type="entry name" value="P-loop containing nucleoside triphosphate hydrolases"/>
    <property type="match status" value="2"/>
</dbReference>
<evidence type="ECO:0000313" key="4">
    <source>
        <dbReference type="Proteomes" id="UP000053660"/>
    </source>
</evidence>
<comment type="catalytic activity">
    <reaction evidence="1">
        <text>ATP + H2O = ADP + phosphate + H(+)</text>
        <dbReference type="Rhea" id="RHEA:13065"/>
        <dbReference type="ChEBI" id="CHEBI:15377"/>
        <dbReference type="ChEBI" id="CHEBI:15378"/>
        <dbReference type="ChEBI" id="CHEBI:30616"/>
        <dbReference type="ChEBI" id="CHEBI:43474"/>
        <dbReference type="ChEBI" id="CHEBI:456216"/>
        <dbReference type="EC" id="5.6.2.3"/>
    </reaction>
</comment>
<name>A0A0B1TGS3_OESDE</name>
<dbReference type="GO" id="GO:0006281">
    <property type="term" value="P:DNA repair"/>
    <property type="evidence" value="ECO:0007669"/>
    <property type="project" value="UniProtKB-KW"/>
</dbReference>
<dbReference type="Pfam" id="PF05970">
    <property type="entry name" value="PIF1"/>
    <property type="match status" value="1"/>
</dbReference>
<evidence type="ECO:0000256" key="1">
    <source>
        <dbReference type="RuleBase" id="RU363044"/>
    </source>
</evidence>
<dbReference type="EMBL" id="KN549661">
    <property type="protein sequence ID" value="KHJ96464.1"/>
    <property type="molecule type" value="Genomic_DNA"/>
</dbReference>
<dbReference type="PANTHER" id="PTHR10492">
    <property type="match status" value="1"/>
</dbReference>
<keyword evidence="1" id="KW-0233">DNA recombination</keyword>
<dbReference type="PANTHER" id="PTHR10492:SF57">
    <property type="entry name" value="ATP-DEPENDENT DNA HELICASE"/>
    <property type="match status" value="1"/>
</dbReference>
<dbReference type="GO" id="GO:0016887">
    <property type="term" value="F:ATP hydrolysis activity"/>
    <property type="evidence" value="ECO:0007669"/>
    <property type="project" value="RHEA"/>
</dbReference>
<dbReference type="GO" id="GO:0043139">
    <property type="term" value="F:5'-3' DNA helicase activity"/>
    <property type="evidence" value="ECO:0007669"/>
    <property type="project" value="UniProtKB-EC"/>
</dbReference>
<comment type="cofactor">
    <cofactor evidence="1">
        <name>Mg(2+)</name>
        <dbReference type="ChEBI" id="CHEBI:18420"/>
    </cofactor>
</comment>
<keyword evidence="1" id="KW-0227">DNA damage</keyword>
<keyword evidence="1" id="KW-0347">Helicase</keyword>
<gene>
    <name evidence="3" type="ORF">OESDEN_03573</name>
</gene>
<keyword evidence="1" id="KW-0378">Hydrolase</keyword>
<dbReference type="InterPro" id="IPR010285">
    <property type="entry name" value="DNA_helicase_pif1-like_DEAD"/>
</dbReference>
<organism evidence="3 4">
    <name type="scientific">Oesophagostomum dentatum</name>
    <name type="common">Nodular worm</name>
    <dbReference type="NCBI Taxonomy" id="61180"/>
    <lineage>
        <taxon>Eukaryota</taxon>
        <taxon>Metazoa</taxon>
        <taxon>Ecdysozoa</taxon>
        <taxon>Nematoda</taxon>
        <taxon>Chromadorea</taxon>
        <taxon>Rhabditida</taxon>
        <taxon>Rhabditina</taxon>
        <taxon>Rhabditomorpha</taxon>
        <taxon>Strongyloidea</taxon>
        <taxon>Strongylidae</taxon>
        <taxon>Oesophagostomum</taxon>
    </lineage>
</organism>
<dbReference type="EC" id="5.6.2.3" evidence="1"/>
<dbReference type="AlphaFoldDB" id="A0A0B1TGS3"/>
<reference evidence="3 4" key="1">
    <citation type="submission" date="2014-03" db="EMBL/GenBank/DDBJ databases">
        <title>Draft genome of the hookworm Oesophagostomum dentatum.</title>
        <authorList>
            <person name="Mitreva M."/>
        </authorList>
    </citation>
    <scope>NUCLEOTIDE SEQUENCE [LARGE SCALE GENOMIC DNA]</scope>
    <source>
        <strain evidence="3 4">OD-Hann</strain>
    </source>
</reference>
<evidence type="ECO:0000313" key="3">
    <source>
        <dbReference type="EMBL" id="KHJ96464.1"/>
    </source>
</evidence>
<comment type="similarity">
    <text evidence="1">Belongs to the helicase family.</text>
</comment>
<sequence>MLIILKNDWKPRSAADVDELICAELPCQNADPEMFEVVSKQMIHRPCGALNPRSPCMIEGKCSKNFPKPFANHTSMDVNGYLVYKRRNDGRFIVCNGVRINKKSVVPYNPYILRKYTCHINVEQKIVVDVVLSATQDNKSKLFFIDGPGGTGKTFVYNTIYHMLRGLKKKVTCVACSGIAASLLPDGRTVSSKFKLSVNDSGLTWTMTRQSLMAKQLHKLDTIIWDEAPMAPEKALKAIDKLLRDIIQLELPFGGKVTVLGGDFRQVLPVVRKERRAELIAASTKKSPLWQSFTIYRLTENMHVTAHEDEWKRYLIEVGNGTIPVDNNDEIAIPEELLCRHSLTDKIFAPFLNGVRSDLFEVNRQLLLVGSHIYIEKKAPVRLCFSMAIIKSQGQTFSRVEISLNDRIFSHGQLYDACREQGAKKG</sequence>
<dbReference type="OrthoDB" id="10055660at2759"/>
<dbReference type="InterPro" id="IPR027417">
    <property type="entry name" value="P-loop_NTPase"/>
</dbReference>
<evidence type="ECO:0000259" key="2">
    <source>
        <dbReference type="Pfam" id="PF05970"/>
    </source>
</evidence>
<dbReference type="GO" id="GO:0006310">
    <property type="term" value="P:DNA recombination"/>
    <property type="evidence" value="ECO:0007669"/>
    <property type="project" value="UniProtKB-KW"/>
</dbReference>
<keyword evidence="1" id="KW-0067">ATP-binding</keyword>
<dbReference type="GO" id="GO:0000723">
    <property type="term" value="P:telomere maintenance"/>
    <property type="evidence" value="ECO:0007669"/>
    <property type="project" value="InterPro"/>
</dbReference>
<keyword evidence="1" id="KW-0234">DNA repair</keyword>
<feature type="domain" description="DNA helicase Pif1-like DEAD-box helicase" evidence="2">
    <location>
        <begin position="120"/>
        <end position="327"/>
    </location>
</feature>
<dbReference type="GO" id="GO:0005524">
    <property type="term" value="F:ATP binding"/>
    <property type="evidence" value="ECO:0007669"/>
    <property type="project" value="UniProtKB-KW"/>
</dbReference>
<keyword evidence="1" id="KW-0547">Nucleotide-binding</keyword>
<protein>
    <recommendedName>
        <fullName evidence="1">ATP-dependent DNA helicase</fullName>
        <ecNumber evidence="1">5.6.2.3</ecNumber>
    </recommendedName>
</protein>
<proteinExistence type="inferred from homology"/>
<dbReference type="Proteomes" id="UP000053660">
    <property type="component" value="Unassembled WGS sequence"/>
</dbReference>